<keyword evidence="6 7" id="KW-0472">Membrane</keyword>
<dbReference type="PANTHER" id="PTHR30329:SF21">
    <property type="entry name" value="LIPOPROTEIN YIAD-RELATED"/>
    <property type="match status" value="1"/>
</dbReference>
<evidence type="ECO:0000256" key="3">
    <source>
        <dbReference type="ARBA" id="ARBA00022475"/>
    </source>
</evidence>
<comment type="subcellular location">
    <subcellularLocation>
        <location evidence="1">Cell membrane</location>
        <topology evidence="1">Single-pass membrane protein</topology>
    </subcellularLocation>
</comment>
<keyword evidence="4 8" id="KW-0812">Transmembrane</keyword>
<sequence length="212" mass="23758">MEDFELSRKKSSDESWLLSYADLITNLLIFFVALFSAMEMSRVKMQQIQEALAGQSATYSLKELQGDLESHIEAQGYQEIVSANLTDRGVIIALNSGIVFPSGSAEIDDRFKAILGDVMAQVLPYSGKYDFAVEGHTDSTPIKAGSRYRSNWELGSARAHVVREHLEVVGIPRTKLHVEGYADTRPLQGLNGDSLSEKELKDRQRRVMIRIY</sequence>
<dbReference type="GO" id="GO:0005886">
    <property type="term" value="C:plasma membrane"/>
    <property type="evidence" value="ECO:0007669"/>
    <property type="project" value="UniProtKB-SubCell"/>
</dbReference>
<evidence type="ECO:0000256" key="2">
    <source>
        <dbReference type="ARBA" id="ARBA00008914"/>
    </source>
</evidence>
<dbReference type="InterPro" id="IPR036737">
    <property type="entry name" value="OmpA-like_sf"/>
</dbReference>
<dbReference type="RefSeq" id="WP_132324291.1">
    <property type="nucleotide sequence ID" value="NZ_FWZT01000026.1"/>
</dbReference>
<dbReference type="Pfam" id="PF13677">
    <property type="entry name" value="MotB_plug"/>
    <property type="match status" value="1"/>
</dbReference>
<dbReference type="AlphaFoldDB" id="A0A1Y6CSS5"/>
<dbReference type="PROSITE" id="PS51123">
    <property type="entry name" value="OMPA_2"/>
    <property type="match status" value="1"/>
</dbReference>
<dbReference type="STRING" id="1513793.SAMN06296036_12629"/>
<evidence type="ECO:0000256" key="4">
    <source>
        <dbReference type="ARBA" id="ARBA00022692"/>
    </source>
</evidence>
<dbReference type="SUPFAM" id="SSF103088">
    <property type="entry name" value="OmpA-like"/>
    <property type="match status" value="1"/>
</dbReference>
<evidence type="ECO:0000256" key="6">
    <source>
        <dbReference type="ARBA" id="ARBA00023136"/>
    </source>
</evidence>
<dbReference type="EMBL" id="FWZT01000026">
    <property type="protein sequence ID" value="SMF71103.1"/>
    <property type="molecule type" value="Genomic_DNA"/>
</dbReference>
<dbReference type="OrthoDB" id="5292518at2"/>
<keyword evidence="11" id="KW-1185">Reference proteome</keyword>
<dbReference type="InterPro" id="IPR006665">
    <property type="entry name" value="OmpA-like"/>
</dbReference>
<reference evidence="11" key="1">
    <citation type="submission" date="2017-04" db="EMBL/GenBank/DDBJ databases">
        <authorList>
            <person name="Varghese N."/>
            <person name="Submissions S."/>
        </authorList>
    </citation>
    <scope>NUCLEOTIDE SEQUENCE [LARGE SCALE GENOMIC DNA]</scope>
    <source>
        <strain evidence="11">RKEM611</strain>
    </source>
</reference>
<evidence type="ECO:0000313" key="11">
    <source>
        <dbReference type="Proteomes" id="UP000192907"/>
    </source>
</evidence>
<organism evidence="10 11">
    <name type="scientific">Pseudobacteriovorax antillogorgiicola</name>
    <dbReference type="NCBI Taxonomy" id="1513793"/>
    <lineage>
        <taxon>Bacteria</taxon>
        <taxon>Pseudomonadati</taxon>
        <taxon>Bdellovibrionota</taxon>
        <taxon>Oligoflexia</taxon>
        <taxon>Oligoflexales</taxon>
        <taxon>Pseudobacteriovoracaceae</taxon>
        <taxon>Pseudobacteriovorax</taxon>
    </lineage>
</organism>
<dbReference type="Gene3D" id="3.30.1330.60">
    <property type="entry name" value="OmpA-like domain"/>
    <property type="match status" value="1"/>
</dbReference>
<evidence type="ECO:0000256" key="1">
    <source>
        <dbReference type="ARBA" id="ARBA00004162"/>
    </source>
</evidence>
<feature type="transmembrane region" description="Helical" evidence="8">
    <location>
        <begin position="20"/>
        <end position="38"/>
    </location>
</feature>
<accession>A0A1Y6CSS5</accession>
<evidence type="ECO:0000256" key="5">
    <source>
        <dbReference type="ARBA" id="ARBA00022989"/>
    </source>
</evidence>
<evidence type="ECO:0000256" key="8">
    <source>
        <dbReference type="SAM" id="Phobius"/>
    </source>
</evidence>
<dbReference type="CDD" id="cd07185">
    <property type="entry name" value="OmpA_C-like"/>
    <property type="match status" value="1"/>
</dbReference>
<keyword evidence="3" id="KW-1003">Cell membrane</keyword>
<evidence type="ECO:0000313" key="10">
    <source>
        <dbReference type="EMBL" id="SMF71103.1"/>
    </source>
</evidence>
<comment type="similarity">
    <text evidence="2">Belongs to the MotB family.</text>
</comment>
<dbReference type="InterPro" id="IPR050330">
    <property type="entry name" value="Bact_OuterMem_StrucFunc"/>
</dbReference>
<evidence type="ECO:0000259" key="9">
    <source>
        <dbReference type="PROSITE" id="PS51123"/>
    </source>
</evidence>
<dbReference type="InterPro" id="IPR025713">
    <property type="entry name" value="MotB-like_N_dom"/>
</dbReference>
<name>A0A1Y6CSS5_9BACT</name>
<keyword evidence="5 8" id="KW-1133">Transmembrane helix</keyword>
<protein>
    <submittedName>
        <fullName evidence="10">Chemotaxis protein MotB</fullName>
    </submittedName>
</protein>
<evidence type="ECO:0000256" key="7">
    <source>
        <dbReference type="PROSITE-ProRule" id="PRU00473"/>
    </source>
</evidence>
<feature type="domain" description="OmpA-like" evidence="9">
    <location>
        <begin position="87"/>
        <end position="212"/>
    </location>
</feature>
<dbReference type="PANTHER" id="PTHR30329">
    <property type="entry name" value="STATOR ELEMENT OF FLAGELLAR MOTOR COMPLEX"/>
    <property type="match status" value="1"/>
</dbReference>
<proteinExistence type="inferred from homology"/>
<gene>
    <name evidence="10" type="ORF">SAMN06296036_12629</name>
</gene>
<dbReference type="Proteomes" id="UP000192907">
    <property type="component" value="Unassembled WGS sequence"/>
</dbReference>
<dbReference type="Pfam" id="PF00691">
    <property type="entry name" value="OmpA"/>
    <property type="match status" value="1"/>
</dbReference>